<feature type="transmembrane region" description="Helical" evidence="9">
    <location>
        <begin position="178"/>
        <end position="197"/>
    </location>
</feature>
<evidence type="ECO:0000313" key="12">
    <source>
        <dbReference type="Proteomes" id="UP000192596"/>
    </source>
</evidence>
<organism evidence="11 12">
    <name type="scientific">Cryoendolithus antarcticus</name>
    <dbReference type="NCBI Taxonomy" id="1507870"/>
    <lineage>
        <taxon>Eukaryota</taxon>
        <taxon>Fungi</taxon>
        <taxon>Dikarya</taxon>
        <taxon>Ascomycota</taxon>
        <taxon>Pezizomycotina</taxon>
        <taxon>Dothideomycetes</taxon>
        <taxon>Dothideomycetidae</taxon>
        <taxon>Cladosporiales</taxon>
        <taxon>Cladosporiaceae</taxon>
        <taxon>Cryoendolithus</taxon>
    </lineage>
</organism>
<feature type="transmembrane region" description="Helical" evidence="9">
    <location>
        <begin position="251"/>
        <end position="269"/>
    </location>
</feature>
<gene>
    <name evidence="11" type="ORF">B0A48_12527</name>
</gene>
<keyword evidence="6 9" id="KW-0812">Transmembrane</keyword>
<feature type="transmembrane region" description="Helical" evidence="9">
    <location>
        <begin position="322"/>
        <end position="343"/>
    </location>
</feature>
<evidence type="ECO:0000313" key="11">
    <source>
        <dbReference type="EMBL" id="OQO02054.1"/>
    </source>
</evidence>
<dbReference type="Pfam" id="PF06423">
    <property type="entry name" value="GWT1"/>
    <property type="match status" value="1"/>
</dbReference>
<comment type="pathway">
    <text evidence="3 9">Glycolipid biosynthesis; glycosylphosphatidylinositol-anchor biosynthesis.</text>
</comment>
<evidence type="ECO:0000256" key="9">
    <source>
        <dbReference type="RuleBase" id="RU280819"/>
    </source>
</evidence>
<evidence type="ECO:0000256" key="4">
    <source>
        <dbReference type="ARBA" id="ARBA00007559"/>
    </source>
</evidence>
<dbReference type="PANTHER" id="PTHR20661">
    <property type="entry name" value="PHOSPHATIDYLINOSITOL-GLYCAN BIOSYNTHESIS CLASS W PROTEIN"/>
    <property type="match status" value="1"/>
</dbReference>
<protein>
    <recommendedName>
        <fullName evidence="9">GPI-anchored wall transfer protein</fullName>
        <ecNumber evidence="9">2.3.-.-</ecNumber>
    </recommendedName>
</protein>
<comment type="subcellular location">
    <subcellularLocation>
        <location evidence="2 9">Endoplasmic reticulum membrane</location>
        <topology evidence="2 9">Multi-pass membrane protein</topology>
    </subcellularLocation>
</comment>
<feature type="transmembrane region" description="Helical" evidence="9">
    <location>
        <begin position="501"/>
        <end position="522"/>
    </location>
</feature>
<dbReference type="GO" id="GO:0006506">
    <property type="term" value="P:GPI anchor biosynthetic process"/>
    <property type="evidence" value="ECO:0007669"/>
    <property type="project" value="UniProtKB-UniPathway"/>
</dbReference>
<comment type="function">
    <text evidence="9">A acetyltransferase, which acetylates the inositol ring of phosphatidylinositol during biosynthesis of GPI-anchor.</text>
</comment>
<keyword evidence="8 9" id="KW-0472">Membrane</keyword>
<evidence type="ECO:0000256" key="5">
    <source>
        <dbReference type="ARBA" id="ARBA00022502"/>
    </source>
</evidence>
<feature type="region of interest" description="Disordered" evidence="10">
    <location>
        <begin position="102"/>
        <end position="132"/>
    </location>
</feature>
<evidence type="ECO:0000256" key="8">
    <source>
        <dbReference type="ARBA" id="ARBA00023136"/>
    </source>
</evidence>
<evidence type="ECO:0000256" key="10">
    <source>
        <dbReference type="SAM" id="MobiDB-lite"/>
    </source>
</evidence>
<feature type="transmembrane region" description="Helical" evidence="9">
    <location>
        <begin position="20"/>
        <end position="41"/>
    </location>
</feature>
<comment type="caution">
    <text evidence="11">The sequence shown here is derived from an EMBL/GenBank/DDBJ whole genome shotgun (WGS) entry which is preliminary data.</text>
</comment>
<evidence type="ECO:0000256" key="6">
    <source>
        <dbReference type="ARBA" id="ARBA00022692"/>
    </source>
</evidence>
<accession>A0A1V8SSQ4</accession>
<dbReference type="FunCoup" id="A0A1V8SSQ4">
    <property type="interactions" value="1022"/>
</dbReference>
<dbReference type="AlphaFoldDB" id="A0A1V8SSQ4"/>
<dbReference type="InParanoid" id="A0A1V8SSQ4"/>
<keyword evidence="9" id="KW-0012">Acyltransferase</keyword>
<dbReference type="STRING" id="1507870.A0A1V8SSQ4"/>
<feature type="transmembrane region" description="Helical" evidence="9">
    <location>
        <begin position="413"/>
        <end position="432"/>
    </location>
</feature>
<keyword evidence="9" id="KW-0808">Transferase</keyword>
<dbReference type="GO" id="GO:0005789">
    <property type="term" value="C:endoplasmic reticulum membrane"/>
    <property type="evidence" value="ECO:0007669"/>
    <property type="project" value="UniProtKB-SubCell"/>
</dbReference>
<keyword evidence="12" id="KW-1185">Reference proteome</keyword>
<dbReference type="EC" id="2.3.-.-" evidence="9"/>
<comment type="similarity">
    <text evidence="4 9">Belongs to the PIGW family.</text>
</comment>
<dbReference type="UniPathway" id="UPA00196"/>
<dbReference type="GO" id="GO:0032216">
    <property type="term" value="F:glucosaminyl-phosphatidylinositol O-acyltransferase activity"/>
    <property type="evidence" value="ECO:0007669"/>
    <property type="project" value="TreeGrafter"/>
</dbReference>
<evidence type="ECO:0000256" key="1">
    <source>
        <dbReference type="ARBA" id="ARBA00002531"/>
    </source>
</evidence>
<keyword evidence="5 9" id="KW-0337">GPI-anchor biosynthesis</keyword>
<proteinExistence type="inferred from homology"/>
<feature type="transmembrane region" description="Helical" evidence="9">
    <location>
        <begin position="148"/>
        <end position="166"/>
    </location>
</feature>
<keyword evidence="7 9" id="KW-1133">Transmembrane helix</keyword>
<feature type="transmembrane region" description="Helical" evidence="9">
    <location>
        <begin position="528"/>
        <end position="546"/>
    </location>
</feature>
<sequence>MTPEYKAEKLASVSDLQGGGIWEINLLTLAAPISVFVWSVLQTRQAFFKPFNLTAYVTDFVLQCCMILFATTIYADQPQTLLGLLLVPAIAVYLQPKAADASEPQAESSDTKVAVTNGPTDAKASQDEDLVDDRSPLPVKPFITSYRGAMMIITCASILAVDFPVFPRRFAKTENFGTSLMDLGVGSFVFAAGIVAARQHLKDQLMGSHASFLNGIMTSLRHALPLFALGLVRLASVKSLDYTEHISEYGVHWNFFFTLALLSPTTALLQPILRRVPSIGTLAFCIAISYEIYLYLTPGMKAYILLSDRIPGDFLSQNREGIYSFIGYFAIFLGGFGVGEGILPRDQEPSTETTLQQAKRQMQEQKDSMDEDAEWLASVLGQSPDEIAAKKPWAPDEALRGLGTLPKLAVIHLAKWSALWFVFSTWAMWHYGPRLFVSRRMANLAYVCWVCAFNTAQLLLFCGVEMLMFPQLYRSRDKAVEKTRIEEATSKVLAAFNRNGLVVFLLANLLTGAVNLSVKTWHVGDVEAMVWLVGYIGVVCGTGIMLDQYGVSIKL</sequence>
<evidence type="ECO:0000256" key="7">
    <source>
        <dbReference type="ARBA" id="ARBA00022989"/>
    </source>
</evidence>
<comment type="function">
    <text evidence="1">Probable acetyltransferase, which acetylates the inositol ring of phosphatidylinositol during biosynthesis of GPI-anchor.</text>
</comment>
<dbReference type="EMBL" id="NAJO01000029">
    <property type="protein sequence ID" value="OQO02054.1"/>
    <property type="molecule type" value="Genomic_DNA"/>
</dbReference>
<name>A0A1V8SSQ4_9PEZI</name>
<feature type="transmembrane region" description="Helical" evidence="9">
    <location>
        <begin position="444"/>
        <end position="468"/>
    </location>
</feature>
<dbReference type="PANTHER" id="PTHR20661:SF0">
    <property type="entry name" value="PHOSPHATIDYLINOSITOL-GLYCAN BIOSYNTHESIS CLASS W PROTEIN"/>
    <property type="match status" value="1"/>
</dbReference>
<dbReference type="InterPro" id="IPR009447">
    <property type="entry name" value="PIGW/GWT1"/>
</dbReference>
<dbReference type="PIRSF" id="PIRSF017321">
    <property type="entry name" value="GWT1"/>
    <property type="match status" value="1"/>
</dbReference>
<dbReference type="GO" id="GO:0072659">
    <property type="term" value="P:protein localization to plasma membrane"/>
    <property type="evidence" value="ECO:0007669"/>
    <property type="project" value="TreeGrafter"/>
</dbReference>
<dbReference type="Proteomes" id="UP000192596">
    <property type="component" value="Unassembled WGS sequence"/>
</dbReference>
<feature type="transmembrane region" description="Helical" evidence="9">
    <location>
        <begin position="209"/>
        <end position="231"/>
    </location>
</feature>
<feature type="transmembrane region" description="Helical" evidence="9">
    <location>
        <begin position="276"/>
        <end position="296"/>
    </location>
</feature>
<keyword evidence="9" id="KW-0256">Endoplasmic reticulum</keyword>
<feature type="transmembrane region" description="Helical" evidence="9">
    <location>
        <begin position="53"/>
        <end position="74"/>
    </location>
</feature>
<evidence type="ECO:0000256" key="3">
    <source>
        <dbReference type="ARBA" id="ARBA00004687"/>
    </source>
</evidence>
<evidence type="ECO:0000256" key="2">
    <source>
        <dbReference type="ARBA" id="ARBA00004477"/>
    </source>
</evidence>
<reference evidence="12" key="1">
    <citation type="submission" date="2017-03" db="EMBL/GenBank/DDBJ databases">
        <title>Genomes of endolithic fungi from Antarctica.</title>
        <authorList>
            <person name="Coleine C."/>
            <person name="Masonjones S."/>
            <person name="Stajich J.E."/>
        </authorList>
    </citation>
    <scope>NUCLEOTIDE SEQUENCE [LARGE SCALE GENOMIC DNA]</scope>
    <source>
        <strain evidence="12">CCFEE 5527</strain>
    </source>
</reference>
<dbReference type="OrthoDB" id="15270at2759"/>